<dbReference type="InterPro" id="IPR000305">
    <property type="entry name" value="GIY-YIG_endonuc"/>
</dbReference>
<organism evidence="2 3">
    <name type="scientific">Azospirillum brasilense</name>
    <dbReference type="NCBI Taxonomy" id="192"/>
    <lineage>
        <taxon>Bacteria</taxon>
        <taxon>Pseudomonadati</taxon>
        <taxon>Pseudomonadota</taxon>
        <taxon>Alphaproteobacteria</taxon>
        <taxon>Rhodospirillales</taxon>
        <taxon>Azospirillaceae</taxon>
        <taxon>Azospirillum</taxon>
    </lineage>
</organism>
<dbReference type="Proteomes" id="UP000476837">
    <property type="component" value="Unassembled WGS sequence"/>
</dbReference>
<protein>
    <submittedName>
        <fullName evidence="2">GIY-YIG nuclease family protein</fullName>
    </submittedName>
</protein>
<evidence type="ECO:0000313" key="3">
    <source>
        <dbReference type="Proteomes" id="UP000476837"/>
    </source>
</evidence>
<comment type="caution">
    <text evidence="2">The sequence shown here is derived from an EMBL/GenBank/DDBJ whole genome shotgun (WGS) entry which is preliminary data.</text>
</comment>
<feature type="domain" description="GIY-YIG" evidence="1">
    <location>
        <begin position="184"/>
        <end position="273"/>
    </location>
</feature>
<dbReference type="PROSITE" id="PS50164">
    <property type="entry name" value="GIY_YIG"/>
    <property type="match status" value="1"/>
</dbReference>
<evidence type="ECO:0000259" key="1">
    <source>
        <dbReference type="PROSITE" id="PS50164"/>
    </source>
</evidence>
<dbReference type="EMBL" id="QOKV01000005">
    <property type="protein sequence ID" value="KAA0686186.1"/>
    <property type="molecule type" value="Genomic_DNA"/>
</dbReference>
<dbReference type="CDD" id="cd10446">
    <property type="entry name" value="GIY-YIG_unchar_1"/>
    <property type="match status" value="1"/>
</dbReference>
<dbReference type="RefSeq" id="WP_149164759.1">
    <property type="nucleotide sequence ID" value="NZ_QOKV01000005.1"/>
</dbReference>
<dbReference type="AlphaFoldDB" id="A0A6L3B2M2"/>
<proteinExistence type="predicted"/>
<sequence length="274" mass="30458">MTGFNALLLECNRDLDLSTVRLVRHQDTRFKTALSPYDAWILDDGRLESYQSVQKRPVFADVALIAAFVATPVGETVFIGMYENHGCSTVPQGTPDRLTGEDVSGQYQYDLRRSPMLQDLHGRVVIDWGPAARTWVQRPDNQNKLILEISRARYEPPFPGFMDFTAQLSGLRALPAAWKGALAAVNGVYLLVCPNTGERYVGSASGESGFWGRWEAYVSTGHGGNIGMREVPPSDYHVSILEVAASSASIVDILAMEARWKRKLFTRDFGLNRN</sequence>
<dbReference type="InterPro" id="IPR035901">
    <property type="entry name" value="GIY-YIG_endonuc_sf"/>
</dbReference>
<gene>
    <name evidence="2" type="ORF">DS837_10840</name>
</gene>
<reference evidence="2 3" key="1">
    <citation type="submission" date="2018-07" db="EMBL/GenBank/DDBJ databases">
        <title>Genome sequence of Roseomonas fauriae ATCC 49958.</title>
        <authorList>
            <person name="Sant'Anna F.H."/>
            <person name="Baldani J.I."/>
            <person name="Zilli J.E."/>
            <person name="Reis V.M."/>
            <person name="Hartmann A."/>
            <person name="Cruz L."/>
            <person name="de Souza E.M."/>
            <person name="de Oliveira Pedrosa F."/>
            <person name="Passaglia L.M.P."/>
        </authorList>
    </citation>
    <scope>NUCLEOTIDE SEQUENCE [LARGE SCALE GENOMIC DNA]</scope>
    <source>
        <strain evidence="2 3">ATCC 49958</strain>
    </source>
</reference>
<dbReference type="SUPFAM" id="SSF82771">
    <property type="entry name" value="GIY-YIG endonuclease"/>
    <property type="match status" value="1"/>
</dbReference>
<evidence type="ECO:0000313" key="2">
    <source>
        <dbReference type="EMBL" id="KAA0686186.1"/>
    </source>
</evidence>
<name>A0A6L3B2M2_AZOBR</name>
<accession>A0A6L3B2M2</accession>